<sequence>MGFDENTTGIVSYPVLTPLDSAPFLLRFRLVIAVKDAHSCAAVINQRCGETTNGS</sequence>
<evidence type="ECO:0000313" key="1">
    <source>
        <dbReference type="EMBL" id="MDR7354729.1"/>
    </source>
</evidence>
<accession>A0ABU2B7Z1</accession>
<dbReference type="EMBL" id="JAVDYF010000001">
    <property type="protein sequence ID" value="MDR7354729.1"/>
    <property type="molecule type" value="Genomic_DNA"/>
</dbReference>
<protein>
    <submittedName>
        <fullName evidence="1">Uncharacterized protein</fullName>
    </submittedName>
</protein>
<gene>
    <name evidence="1" type="ORF">J2S37_001267</name>
</gene>
<organism evidence="1 2">
    <name type="scientific">Corynebacterium felinum</name>
    <dbReference type="NCBI Taxonomy" id="131318"/>
    <lineage>
        <taxon>Bacteria</taxon>
        <taxon>Bacillati</taxon>
        <taxon>Actinomycetota</taxon>
        <taxon>Actinomycetes</taxon>
        <taxon>Mycobacteriales</taxon>
        <taxon>Corynebacteriaceae</taxon>
        <taxon>Corynebacterium</taxon>
    </lineage>
</organism>
<dbReference type="RefSeq" id="WP_277104649.1">
    <property type="nucleotide sequence ID" value="NZ_BAAAJS010000049.1"/>
</dbReference>
<reference evidence="1 2" key="1">
    <citation type="submission" date="2023-07" db="EMBL/GenBank/DDBJ databases">
        <title>Sequencing the genomes of 1000 actinobacteria strains.</title>
        <authorList>
            <person name="Klenk H.-P."/>
        </authorList>
    </citation>
    <scope>NUCLEOTIDE SEQUENCE [LARGE SCALE GENOMIC DNA]</scope>
    <source>
        <strain evidence="1 2">DSM 44508</strain>
    </source>
</reference>
<comment type="caution">
    <text evidence="1">The sequence shown here is derived from an EMBL/GenBank/DDBJ whole genome shotgun (WGS) entry which is preliminary data.</text>
</comment>
<proteinExistence type="predicted"/>
<name>A0ABU2B7Z1_9CORY</name>
<dbReference type="Proteomes" id="UP001183619">
    <property type="component" value="Unassembled WGS sequence"/>
</dbReference>
<keyword evidence="2" id="KW-1185">Reference proteome</keyword>
<evidence type="ECO:0000313" key="2">
    <source>
        <dbReference type="Proteomes" id="UP001183619"/>
    </source>
</evidence>